<dbReference type="InterPro" id="IPR001810">
    <property type="entry name" value="F-box_dom"/>
</dbReference>
<gene>
    <name evidence="2" type="ORF">COLO4_03443</name>
</gene>
<name>A0A1R3KYK1_9ROSI</name>
<dbReference type="InterPro" id="IPR017451">
    <property type="entry name" value="F-box-assoc_interact_dom"/>
</dbReference>
<feature type="domain" description="F-box" evidence="1">
    <location>
        <begin position="1"/>
        <end position="48"/>
    </location>
</feature>
<protein>
    <recommendedName>
        <fullName evidence="1">F-box domain-containing protein</fullName>
    </recommendedName>
</protein>
<dbReference type="InterPro" id="IPR036047">
    <property type="entry name" value="F-box-like_dom_sf"/>
</dbReference>
<dbReference type="Pfam" id="PF07734">
    <property type="entry name" value="FBA_1"/>
    <property type="match status" value="1"/>
</dbReference>
<dbReference type="OrthoDB" id="5314306at2759"/>
<dbReference type="Gene3D" id="1.20.1280.50">
    <property type="match status" value="1"/>
</dbReference>
<evidence type="ECO:0000313" key="2">
    <source>
        <dbReference type="EMBL" id="OMP12152.1"/>
    </source>
</evidence>
<dbReference type="Pfam" id="PF00646">
    <property type="entry name" value="F-box"/>
    <property type="match status" value="1"/>
</dbReference>
<dbReference type="STRING" id="93759.A0A1R3KYK1"/>
<evidence type="ECO:0000259" key="1">
    <source>
        <dbReference type="PROSITE" id="PS50181"/>
    </source>
</evidence>
<dbReference type="NCBIfam" id="TIGR01640">
    <property type="entry name" value="F_box_assoc_1"/>
    <property type="match status" value="1"/>
</dbReference>
<dbReference type="PANTHER" id="PTHR31672:SF10">
    <property type="entry name" value="F-BOX DOMAIN-CONTAINING PROTEIN"/>
    <property type="match status" value="1"/>
</dbReference>
<dbReference type="InterPro" id="IPR006527">
    <property type="entry name" value="F-box-assoc_dom_typ1"/>
</dbReference>
<organism evidence="2 3">
    <name type="scientific">Corchorus olitorius</name>
    <dbReference type="NCBI Taxonomy" id="93759"/>
    <lineage>
        <taxon>Eukaryota</taxon>
        <taxon>Viridiplantae</taxon>
        <taxon>Streptophyta</taxon>
        <taxon>Embryophyta</taxon>
        <taxon>Tracheophyta</taxon>
        <taxon>Spermatophyta</taxon>
        <taxon>Magnoliopsida</taxon>
        <taxon>eudicotyledons</taxon>
        <taxon>Gunneridae</taxon>
        <taxon>Pentapetalae</taxon>
        <taxon>rosids</taxon>
        <taxon>malvids</taxon>
        <taxon>Malvales</taxon>
        <taxon>Malvaceae</taxon>
        <taxon>Grewioideae</taxon>
        <taxon>Apeibeae</taxon>
        <taxon>Corchorus</taxon>
    </lineage>
</organism>
<dbReference type="SMART" id="SM00256">
    <property type="entry name" value="FBOX"/>
    <property type="match status" value="1"/>
</dbReference>
<dbReference type="Proteomes" id="UP000187203">
    <property type="component" value="Unassembled WGS sequence"/>
</dbReference>
<dbReference type="InterPro" id="IPR050796">
    <property type="entry name" value="SCF_F-box_component"/>
</dbReference>
<proteinExistence type="predicted"/>
<dbReference type="PROSITE" id="PS50181">
    <property type="entry name" value="FBOX"/>
    <property type="match status" value="1"/>
</dbReference>
<dbReference type="CDD" id="cd22157">
    <property type="entry name" value="F-box_AtFBW1-like"/>
    <property type="match status" value="1"/>
</dbReference>
<reference evidence="3" key="1">
    <citation type="submission" date="2013-09" db="EMBL/GenBank/DDBJ databases">
        <title>Corchorus olitorius genome sequencing.</title>
        <authorList>
            <person name="Alam M."/>
            <person name="Haque M.S."/>
            <person name="Islam M.S."/>
            <person name="Emdad E.M."/>
            <person name="Islam M.M."/>
            <person name="Ahmed B."/>
            <person name="Halim A."/>
            <person name="Hossen Q.M.M."/>
            <person name="Hossain M.Z."/>
            <person name="Ahmed R."/>
            <person name="Khan M.M."/>
            <person name="Islam R."/>
            <person name="Rashid M.M."/>
            <person name="Khan S.A."/>
            <person name="Rahman M.S."/>
            <person name="Alam M."/>
            <person name="Yahiya A.S."/>
            <person name="Khan M.S."/>
            <person name="Azam M.S."/>
            <person name="Haque T."/>
            <person name="Lashkar M.Z.H."/>
            <person name="Akhand A.I."/>
            <person name="Morshed G."/>
            <person name="Roy S."/>
            <person name="Uddin K.S."/>
            <person name="Rabeya T."/>
            <person name="Hossain A.S."/>
            <person name="Chowdhury A."/>
            <person name="Snigdha A.R."/>
            <person name="Mortoza M.S."/>
            <person name="Matin S.A."/>
            <person name="Hoque S.M.E."/>
            <person name="Islam M.K."/>
            <person name="Roy D.K."/>
            <person name="Haider R."/>
            <person name="Moosa M.M."/>
            <person name="Elias S.M."/>
            <person name="Hasan A.M."/>
            <person name="Jahan S."/>
            <person name="Shafiuddin M."/>
            <person name="Mahmood N."/>
            <person name="Shommy N.S."/>
        </authorList>
    </citation>
    <scope>NUCLEOTIDE SEQUENCE [LARGE SCALE GENOMIC DNA]</scope>
    <source>
        <strain evidence="3">cv. O-4</strain>
    </source>
</reference>
<accession>A0A1R3KYK1</accession>
<sequence>MSELPQELLVEILLRLPAEDLAKFTAVCKSWNSVIKNPNFISTHLQKTISCTNLLLFRHCTFRTSEKRYRVEYSLRLDNKALDEYKQLPIFPDIGGCLFRVAGSYNGLVCLVKDMESSYYGYTYNTFILWNPAIKKAIRLPEPSVRFGSHGRTFNGFGFDLKTNDYKLLRFVVLDDKEPNVEVEAEVYSLNANCWTSITSIAPNYIPRIDYPRNYGNSFVNGAIHMLACDRKCGRKRNLILAFDLSEEVFSEIPFPDHLSNALYLPAQLLKYRQSSIAIMTWERDPSLETHLWVIELWVMKEYGVATSWTKVLTKAAESVPRLLFFRQEEQVLVARKGGWIASIDIKSKQSEVFGVQSLESFLVVDSYVESLVLLDKCCIKSRWDVISIDEDDANSTQE</sequence>
<dbReference type="AlphaFoldDB" id="A0A1R3KYK1"/>
<dbReference type="PANTHER" id="PTHR31672">
    <property type="entry name" value="BNACNNG10540D PROTEIN"/>
    <property type="match status" value="1"/>
</dbReference>
<comment type="caution">
    <text evidence="2">The sequence shown here is derived from an EMBL/GenBank/DDBJ whole genome shotgun (WGS) entry which is preliminary data.</text>
</comment>
<dbReference type="EMBL" id="AWUE01009796">
    <property type="protein sequence ID" value="OMP12152.1"/>
    <property type="molecule type" value="Genomic_DNA"/>
</dbReference>
<keyword evidence="3" id="KW-1185">Reference proteome</keyword>
<dbReference type="SUPFAM" id="SSF81383">
    <property type="entry name" value="F-box domain"/>
    <property type="match status" value="1"/>
</dbReference>
<evidence type="ECO:0000313" key="3">
    <source>
        <dbReference type="Proteomes" id="UP000187203"/>
    </source>
</evidence>